<feature type="non-terminal residue" evidence="2">
    <location>
        <position position="51"/>
    </location>
</feature>
<sequence>HSGEDGRQVTSPPASLSHGAHKQHGWRVRRGACLSYCCWRKMEGEKHQTVQ</sequence>
<protein>
    <submittedName>
        <fullName evidence="2">Uncharacterized protein</fullName>
    </submittedName>
</protein>
<dbReference type="AlphaFoldDB" id="A0AAD1WBW4"/>
<dbReference type="EMBL" id="OW240917">
    <property type="protein sequence ID" value="CAH2301747.1"/>
    <property type="molecule type" value="Genomic_DNA"/>
</dbReference>
<feature type="non-terminal residue" evidence="2">
    <location>
        <position position="1"/>
    </location>
</feature>
<keyword evidence="3" id="KW-1185">Reference proteome</keyword>
<proteinExistence type="predicted"/>
<accession>A0AAD1WBW4</accession>
<feature type="region of interest" description="Disordered" evidence="1">
    <location>
        <begin position="1"/>
        <end position="24"/>
    </location>
</feature>
<gene>
    <name evidence="2" type="ORF">PECUL_23A046194</name>
</gene>
<evidence type="ECO:0000313" key="3">
    <source>
        <dbReference type="Proteomes" id="UP001295444"/>
    </source>
</evidence>
<reference evidence="2" key="1">
    <citation type="submission" date="2022-03" db="EMBL/GenBank/DDBJ databases">
        <authorList>
            <person name="Alioto T."/>
            <person name="Alioto T."/>
            <person name="Gomez Garrido J."/>
        </authorList>
    </citation>
    <scope>NUCLEOTIDE SEQUENCE</scope>
</reference>
<evidence type="ECO:0000313" key="2">
    <source>
        <dbReference type="EMBL" id="CAH2301747.1"/>
    </source>
</evidence>
<organism evidence="2 3">
    <name type="scientific">Pelobates cultripes</name>
    <name type="common">Western spadefoot toad</name>
    <dbReference type="NCBI Taxonomy" id="61616"/>
    <lineage>
        <taxon>Eukaryota</taxon>
        <taxon>Metazoa</taxon>
        <taxon>Chordata</taxon>
        <taxon>Craniata</taxon>
        <taxon>Vertebrata</taxon>
        <taxon>Euteleostomi</taxon>
        <taxon>Amphibia</taxon>
        <taxon>Batrachia</taxon>
        <taxon>Anura</taxon>
        <taxon>Pelobatoidea</taxon>
        <taxon>Pelobatidae</taxon>
        <taxon>Pelobates</taxon>
    </lineage>
</organism>
<name>A0AAD1WBW4_PELCU</name>
<evidence type="ECO:0000256" key="1">
    <source>
        <dbReference type="SAM" id="MobiDB-lite"/>
    </source>
</evidence>
<dbReference type="Proteomes" id="UP001295444">
    <property type="component" value="Chromosome 06"/>
</dbReference>